<dbReference type="Proteomes" id="UP001589834">
    <property type="component" value="Unassembled WGS sequence"/>
</dbReference>
<dbReference type="EMBL" id="JBHLTN010000011">
    <property type="protein sequence ID" value="MFC0592156.1"/>
    <property type="molecule type" value="Genomic_DNA"/>
</dbReference>
<comment type="caution">
    <text evidence="2">The sequence shown here is derived from an EMBL/GenBank/DDBJ whole genome shotgun (WGS) entry which is preliminary data.</text>
</comment>
<accession>A0ABV6PQN3</accession>
<evidence type="ECO:0000313" key="3">
    <source>
        <dbReference type="Proteomes" id="UP001589834"/>
    </source>
</evidence>
<evidence type="ECO:0000256" key="1">
    <source>
        <dbReference type="SAM" id="MobiDB-lite"/>
    </source>
</evidence>
<organism evidence="2 3">
    <name type="scientific">Ottowia pentelensis</name>
    <dbReference type="NCBI Taxonomy" id="511108"/>
    <lineage>
        <taxon>Bacteria</taxon>
        <taxon>Pseudomonadati</taxon>
        <taxon>Pseudomonadota</taxon>
        <taxon>Betaproteobacteria</taxon>
        <taxon>Burkholderiales</taxon>
        <taxon>Comamonadaceae</taxon>
        <taxon>Ottowia</taxon>
    </lineage>
</organism>
<evidence type="ECO:0000313" key="2">
    <source>
        <dbReference type="EMBL" id="MFC0592156.1"/>
    </source>
</evidence>
<dbReference type="RefSeq" id="WP_377481129.1">
    <property type="nucleotide sequence ID" value="NZ_JBHLTN010000011.1"/>
</dbReference>
<keyword evidence="3" id="KW-1185">Reference proteome</keyword>
<proteinExistence type="predicted"/>
<name>A0ABV6PQN3_9BURK</name>
<dbReference type="InterPro" id="IPR012434">
    <property type="entry name" value="DUF1631"/>
</dbReference>
<protein>
    <submittedName>
        <fullName evidence="2">DUF1631 family protein</fullName>
    </submittedName>
</protein>
<dbReference type="Pfam" id="PF07793">
    <property type="entry name" value="DUF1631"/>
    <property type="match status" value="1"/>
</dbReference>
<reference evidence="2 3" key="1">
    <citation type="submission" date="2024-09" db="EMBL/GenBank/DDBJ databases">
        <authorList>
            <person name="Sun Q."/>
            <person name="Mori K."/>
        </authorList>
    </citation>
    <scope>NUCLEOTIDE SEQUENCE [LARGE SCALE GENOMIC DNA]</scope>
    <source>
        <strain evidence="2 3">NCAIM B.02336</strain>
    </source>
</reference>
<feature type="compositionally biased region" description="Gly residues" evidence="1">
    <location>
        <begin position="267"/>
        <end position="278"/>
    </location>
</feature>
<feature type="compositionally biased region" description="Low complexity" evidence="1">
    <location>
        <begin position="232"/>
        <end position="258"/>
    </location>
</feature>
<feature type="region of interest" description="Disordered" evidence="1">
    <location>
        <begin position="220"/>
        <end position="334"/>
    </location>
</feature>
<sequence>MVTSAPPASPPHPLARQLRERFTRAVDAMIDPLGAAIDGQLDGALRGGTRLSMAELSVAMEAAGAFKRVRAAWLDAAHRQWATAGAARAATATSGARPGGKPSLDFDLVDDDVVEGKIIASRLGAAVVEGAGSEWNDLRLRMKRLERGEDLASDDPLRPEVLVQALLKAWTDQGLTRPMWALVHAAVQTALAPRYKDAYTQANAFLQQQGIAAELELRPRRPAGAGSGPAGAPGRPPAASNTAAGHGAADAAGPATGSSGWGAQPGAYGGAPMSGGGATPRAPSGGVGRGPAAGTGRYARPGGERWVGGRSEGASLAPAGDGVESGAGGATTGWRAGVRPSALVRAAQETRLVTGLSPMARVRQRAQGVLGQIRRLLSDHVADYDSGVAPQPPSPPLAQALAEPDPAFAATEWIGRGSDTAPVGVSDVRVVAQQLRQRATELKAKAERPSEKAVIEIVALMFQAILAEERIAPGIRVWFARLQIPVLRLALAEPDFFASVEHPARQLIDRMGACALGFDAATVTDERLEREVKRIVQVIEQYPETGRRVYQLMLDEFKKFLGSSLVEAGGVQQAATLAQQVEQKEALAVQYTIELRRMLASLPVGDEVRDFLFRIWSDVLAIAAVRQGPQHADTLRLKQAAAELLWAVSAKPDRAERSRVVQQLPRLLHSLREGMGLLALPAEEQDRQIKIVNDAVMQAFMAREEGLTPAQLEQLAGALAALEDVVTDDPEGDLWLDPAVIEMVFGASAAAVEVVAEGGSQPPEAIVQWARTLDLGTGFTLDYRGAAIAVQYAWRSARGQLHLLASRAGRSYLLQTQRLAAYLQAGLLVPLEDEALTVRATRDALAKLQVQPGQMLQ</sequence>
<gene>
    <name evidence="2" type="ORF">ACFFGG_06260</name>
</gene>